<sequence length="117" mass="12916">MNLELSSVHGQGKASEEFVILTVLRDCDLQYYMLADTTFVGPGNISNKTRHSYWWAPCTVKSGDKIVLLTGVGVDTKEAKSGFSIHIFYWNLGTAVWNNTGDAAVLFNVAAWKTVRA</sequence>
<evidence type="ECO:0000313" key="2">
    <source>
        <dbReference type="Proteomes" id="UP001162155"/>
    </source>
</evidence>
<proteinExistence type="predicted"/>
<name>A0AA43DRS5_PSESX</name>
<accession>A0AA43DRS5</accession>
<reference evidence="1" key="1">
    <citation type="submission" date="2021-02" db="EMBL/GenBank/DDBJ databases">
        <title>Genome analysis of blister spot of apple pathogen from New York area.</title>
        <authorList>
            <person name="Kandel P."/>
            <person name="Hockett K.L."/>
            <person name="Santander R."/>
            <person name="Acimovic S."/>
        </authorList>
    </citation>
    <scope>NUCLEOTIDE SEQUENCE</scope>
    <source>
        <strain evidence="1">PSP1</strain>
    </source>
</reference>
<evidence type="ECO:0000313" key="1">
    <source>
        <dbReference type="EMBL" id="MDH4621480.1"/>
    </source>
</evidence>
<dbReference type="Proteomes" id="UP001162155">
    <property type="component" value="Unassembled WGS sequence"/>
</dbReference>
<protein>
    <submittedName>
        <fullName evidence="1">Uncharacterized protein</fullName>
    </submittedName>
</protein>
<dbReference type="RefSeq" id="WP_044308962.1">
    <property type="nucleotide sequence ID" value="NZ_JAFFRY010000009.1"/>
</dbReference>
<dbReference type="EMBL" id="JAFFRZ010000001">
    <property type="protein sequence ID" value="MDH4621480.1"/>
    <property type="molecule type" value="Genomic_DNA"/>
</dbReference>
<comment type="caution">
    <text evidence="1">The sequence shown here is derived from an EMBL/GenBank/DDBJ whole genome shotgun (WGS) entry which is preliminary data.</text>
</comment>
<dbReference type="AlphaFoldDB" id="A0AA43DRS5"/>
<gene>
    <name evidence="1" type="ORF">JW322_06760</name>
</gene>
<organism evidence="1 2">
    <name type="scientific">Pseudomonas syringae pv. papulans</name>
    <dbReference type="NCBI Taxonomy" id="83963"/>
    <lineage>
        <taxon>Bacteria</taxon>
        <taxon>Pseudomonadati</taxon>
        <taxon>Pseudomonadota</taxon>
        <taxon>Gammaproteobacteria</taxon>
        <taxon>Pseudomonadales</taxon>
        <taxon>Pseudomonadaceae</taxon>
        <taxon>Pseudomonas</taxon>
        <taxon>Pseudomonas syringae</taxon>
    </lineage>
</organism>